<protein>
    <submittedName>
        <fullName evidence="2">Uncharacterized protein</fullName>
    </submittedName>
</protein>
<name>W7E7J9_BIPV3</name>
<sequence>MRLSPRPSASPSSPSPQLLDWTHKAGTDPESYGRRCVRVLLPPPLRLGTCSCCTPPPHRRPLNCLVSRTSLLCRLQSVLPETTFTGGIACRANCAHVLVRPPAVNTPNNRPSLTMCFVVPQ</sequence>
<evidence type="ECO:0000313" key="2">
    <source>
        <dbReference type="EMBL" id="EUN24141.1"/>
    </source>
</evidence>
<evidence type="ECO:0000313" key="3">
    <source>
        <dbReference type="Proteomes" id="UP000054337"/>
    </source>
</evidence>
<feature type="region of interest" description="Disordered" evidence="1">
    <location>
        <begin position="1"/>
        <end position="30"/>
    </location>
</feature>
<gene>
    <name evidence="2" type="ORF">COCVIDRAFT_40256</name>
</gene>
<dbReference type="RefSeq" id="XP_014553723.1">
    <property type="nucleotide sequence ID" value="XM_014698237.1"/>
</dbReference>
<dbReference type="HOGENOM" id="CLU_135729_0_0_1"/>
<dbReference type="GeneID" id="26256847"/>
<dbReference type="AlphaFoldDB" id="W7E7J9"/>
<reference evidence="2 3" key="1">
    <citation type="journal article" date="2013" name="PLoS Genet.">
        <title>Comparative genome structure, secondary metabolite, and effector coding capacity across Cochliobolus pathogens.</title>
        <authorList>
            <person name="Condon B.J."/>
            <person name="Leng Y."/>
            <person name="Wu D."/>
            <person name="Bushley K.E."/>
            <person name="Ohm R.A."/>
            <person name="Otillar R."/>
            <person name="Martin J."/>
            <person name="Schackwitz W."/>
            <person name="Grimwood J."/>
            <person name="MohdZainudin N."/>
            <person name="Xue C."/>
            <person name="Wang R."/>
            <person name="Manning V.A."/>
            <person name="Dhillon B."/>
            <person name="Tu Z.J."/>
            <person name="Steffenson B.J."/>
            <person name="Salamov A."/>
            <person name="Sun H."/>
            <person name="Lowry S."/>
            <person name="LaButti K."/>
            <person name="Han J."/>
            <person name="Copeland A."/>
            <person name="Lindquist E."/>
            <person name="Barry K."/>
            <person name="Schmutz J."/>
            <person name="Baker S.E."/>
            <person name="Ciuffetti L.M."/>
            <person name="Grigoriev I.V."/>
            <person name="Zhong S."/>
            <person name="Turgeon B.G."/>
        </authorList>
    </citation>
    <scope>NUCLEOTIDE SEQUENCE [LARGE SCALE GENOMIC DNA]</scope>
    <source>
        <strain evidence="2 3">FI3</strain>
    </source>
</reference>
<dbReference type="OrthoDB" id="10577180at2759"/>
<feature type="compositionally biased region" description="Basic and acidic residues" evidence="1">
    <location>
        <begin position="21"/>
        <end position="30"/>
    </location>
</feature>
<dbReference type="Proteomes" id="UP000054337">
    <property type="component" value="Unassembled WGS sequence"/>
</dbReference>
<accession>W7E7J9</accession>
<proteinExistence type="predicted"/>
<keyword evidence="3" id="KW-1185">Reference proteome</keyword>
<organism evidence="2 3">
    <name type="scientific">Bipolaris victoriae (strain FI3)</name>
    <name type="common">Victoria blight of oats agent</name>
    <name type="synonym">Cochliobolus victoriae</name>
    <dbReference type="NCBI Taxonomy" id="930091"/>
    <lineage>
        <taxon>Eukaryota</taxon>
        <taxon>Fungi</taxon>
        <taxon>Dikarya</taxon>
        <taxon>Ascomycota</taxon>
        <taxon>Pezizomycotina</taxon>
        <taxon>Dothideomycetes</taxon>
        <taxon>Pleosporomycetidae</taxon>
        <taxon>Pleosporales</taxon>
        <taxon>Pleosporineae</taxon>
        <taxon>Pleosporaceae</taxon>
        <taxon>Bipolaris</taxon>
    </lineage>
</organism>
<evidence type="ECO:0000256" key="1">
    <source>
        <dbReference type="SAM" id="MobiDB-lite"/>
    </source>
</evidence>
<feature type="compositionally biased region" description="Low complexity" evidence="1">
    <location>
        <begin position="1"/>
        <end position="16"/>
    </location>
</feature>
<dbReference type="EMBL" id="KI968772">
    <property type="protein sequence ID" value="EUN24141.1"/>
    <property type="molecule type" value="Genomic_DNA"/>
</dbReference>